<organism evidence="2 3">
    <name type="scientific">Sphagnum jensenii</name>
    <dbReference type="NCBI Taxonomy" id="128206"/>
    <lineage>
        <taxon>Eukaryota</taxon>
        <taxon>Viridiplantae</taxon>
        <taxon>Streptophyta</taxon>
        <taxon>Embryophyta</taxon>
        <taxon>Bryophyta</taxon>
        <taxon>Sphagnophytina</taxon>
        <taxon>Sphagnopsida</taxon>
        <taxon>Sphagnales</taxon>
        <taxon>Sphagnaceae</taxon>
        <taxon>Sphagnum</taxon>
    </lineage>
</organism>
<reference evidence="2" key="1">
    <citation type="submission" date="2024-02" db="EMBL/GenBank/DDBJ databases">
        <authorList>
            <consortium name="ELIXIR-Norway"/>
            <consortium name="Elixir Norway"/>
        </authorList>
    </citation>
    <scope>NUCLEOTIDE SEQUENCE</scope>
</reference>
<protein>
    <submittedName>
        <fullName evidence="2">Uncharacterized protein</fullName>
    </submittedName>
</protein>
<gene>
    <name evidence="2" type="ORF">CSSPJE1EN1_LOCUS18087</name>
</gene>
<keyword evidence="1" id="KW-0472">Membrane</keyword>
<keyword evidence="3" id="KW-1185">Reference proteome</keyword>
<keyword evidence="1" id="KW-1133">Transmembrane helix</keyword>
<evidence type="ECO:0000256" key="1">
    <source>
        <dbReference type="SAM" id="Phobius"/>
    </source>
</evidence>
<dbReference type="Proteomes" id="UP001497444">
    <property type="component" value="Chromosome 4"/>
</dbReference>
<evidence type="ECO:0000313" key="3">
    <source>
        <dbReference type="Proteomes" id="UP001497444"/>
    </source>
</evidence>
<dbReference type="EMBL" id="OZ020099">
    <property type="protein sequence ID" value="CAK9272609.1"/>
    <property type="molecule type" value="Genomic_DNA"/>
</dbReference>
<keyword evidence="1" id="KW-0812">Transmembrane</keyword>
<accession>A0ABP0X208</accession>
<evidence type="ECO:0000313" key="2">
    <source>
        <dbReference type="EMBL" id="CAK9272609.1"/>
    </source>
</evidence>
<sequence>MTGVPSGALGLPGTGGAGGGFPATTVALQSPIVGGASFLTIGSAIALTILLLLLRRSTGFPFQKCARDFLVLRKEKESKALTMGLVGGLGNDASSQCVTDATSELCNKKETP</sequence>
<proteinExistence type="predicted"/>
<feature type="transmembrane region" description="Helical" evidence="1">
    <location>
        <begin position="32"/>
        <end position="54"/>
    </location>
</feature>
<name>A0ABP0X208_9BRYO</name>